<dbReference type="FunFam" id="1.10.640.10:FF:000003">
    <property type="entry name" value="chorion peroxidase"/>
    <property type="match status" value="1"/>
</dbReference>
<sequence>MMWRRLTGVLLLALALAVHAVEEEAEELPVARVIRQISFPGSSQGRPQGGRPQGGGGCNCQPIVTCASELRQITQGCSIPGSGAPGVCCPTRFLAASSPPQGQGDERIFRAASKNVNMGPLDPNMVNAACQKGANAVNQIRNIENNLARNNIVLQSGTPAEGHLRVFDISRGARQMHTNALAIVMASKNMMQDFRLSKDQGGHGLRNLNVRSTVLSEMCPRNPDCRGINQKYRTVDGSCNNQANPVWGKSNTPVQRILPPTYNDGVSDPRVNGVNGNPLPNVRALSGNVLADVDDPDQQFTSSVMQWAQFLDHDFAHVPFPDMVNNEGIECCPNGQELTGPTRHPACWPINTAGDAFYGPRGRSCMNFIRSMVAIGPECRFGFAEQLNQLTHWIDGSNVYGSDIEEQTKVRDTRDGLLKTSGNNMLPFEESRGANCLGTERGVRCFTAGDSRVNEQPGLTAIHTIWMREHNRVARQLKALNPSWNSETVFQEARRFVVAEVQHITYNEWLPIIVGPAFMQSFGINVRTNGYSFDYNPNFNPNMNNEFATAAFRFGHTLVNGNLRIFGPDGSVSTIQLRDHFRSPHFIQQPGMLDAITRSFMQLPIQKFDSFITQDLSNHLFQTPRVNFGMDLMSLNIHRGRDHAIATYNDMRQICGLRRARSFDDLTDQIPGGIVQNLRRVYQHVDDIDFFVGGISERPVSGGILGWTFLCVVGDQFARLKKGDRYFYDLGGQPGSFTEAQLQEIRRASWARIICDNSDNIQAVQPLAFQLTGSQFNQPADCRGPIIPRPNLQLWRGERVG</sequence>
<comment type="subcellular location">
    <subcellularLocation>
        <location evidence="1">Secreted</location>
    </subcellularLocation>
</comment>
<dbReference type="InterPro" id="IPR019791">
    <property type="entry name" value="Haem_peroxidase_animal"/>
</dbReference>
<protein>
    <submittedName>
        <fullName evidence="8">Peroxinectin</fullName>
    </submittedName>
</protein>
<keyword evidence="4 7" id="KW-0732">Signal</keyword>
<proteinExistence type="evidence at transcript level"/>
<keyword evidence="3" id="KW-0575">Peroxidase</keyword>
<dbReference type="GO" id="GO:0005576">
    <property type="term" value="C:extracellular region"/>
    <property type="evidence" value="ECO:0007669"/>
    <property type="project" value="UniProtKB-SubCell"/>
</dbReference>
<name>A0A1L1WI73_PENME</name>
<dbReference type="AlphaFoldDB" id="A0A1L1WI73"/>
<dbReference type="Pfam" id="PF03098">
    <property type="entry name" value="An_peroxidase"/>
    <property type="match status" value="1"/>
</dbReference>
<keyword evidence="3" id="KW-0560">Oxidoreductase</keyword>
<dbReference type="InterPro" id="IPR037120">
    <property type="entry name" value="Haem_peroxidase_sf_animal"/>
</dbReference>
<dbReference type="PANTHER" id="PTHR11475:SF4">
    <property type="entry name" value="CHORION PEROXIDASE"/>
    <property type="match status" value="1"/>
</dbReference>
<keyword evidence="6" id="KW-0479">Metal-binding</keyword>
<dbReference type="GO" id="GO:0004601">
    <property type="term" value="F:peroxidase activity"/>
    <property type="evidence" value="ECO:0007669"/>
    <property type="project" value="UniProtKB-KW"/>
</dbReference>
<accession>A0A1L1WI73</accession>
<keyword evidence="6" id="KW-0349">Heme</keyword>
<dbReference type="Gene3D" id="1.10.640.10">
    <property type="entry name" value="Haem peroxidase domain superfamily, animal type"/>
    <property type="match status" value="1"/>
</dbReference>
<keyword evidence="2" id="KW-0964">Secreted</keyword>
<evidence type="ECO:0000256" key="3">
    <source>
        <dbReference type="ARBA" id="ARBA00022559"/>
    </source>
</evidence>
<evidence type="ECO:0000313" key="8">
    <source>
        <dbReference type="EMBL" id="AIU96362.1"/>
    </source>
</evidence>
<dbReference type="PANTHER" id="PTHR11475">
    <property type="entry name" value="OXIDASE/PEROXIDASE"/>
    <property type="match status" value="1"/>
</dbReference>
<keyword evidence="6" id="KW-0408">Iron</keyword>
<feature type="signal peptide" evidence="7">
    <location>
        <begin position="1"/>
        <end position="20"/>
    </location>
</feature>
<dbReference type="GO" id="GO:0046872">
    <property type="term" value="F:metal ion binding"/>
    <property type="evidence" value="ECO:0007669"/>
    <property type="project" value="UniProtKB-KW"/>
</dbReference>
<dbReference type="InterPro" id="IPR010255">
    <property type="entry name" value="Haem_peroxidase_sf"/>
</dbReference>
<evidence type="ECO:0000256" key="4">
    <source>
        <dbReference type="ARBA" id="ARBA00022729"/>
    </source>
</evidence>
<keyword evidence="5" id="KW-0325">Glycoprotein</keyword>
<organism evidence="8">
    <name type="scientific">Penaeus merguiensis</name>
    <name type="common">Banana prawn</name>
    <name type="synonym">Fenneropenaeus merguiensis</name>
    <dbReference type="NCBI Taxonomy" id="71412"/>
    <lineage>
        <taxon>Eukaryota</taxon>
        <taxon>Metazoa</taxon>
        <taxon>Ecdysozoa</taxon>
        <taxon>Arthropoda</taxon>
        <taxon>Crustacea</taxon>
        <taxon>Multicrustacea</taxon>
        <taxon>Malacostraca</taxon>
        <taxon>Eumalacostraca</taxon>
        <taxon>Eucarida</taxon>
        <taxon>Decapoda</taxon>
        <taxon>Dendrobranchiata</taxon>
        <taxon>Penaeoidea</taxon>
        <taxon>Penaeidae</taxon>
        <taxon>Penaeus</taxon>
    </lineage>
</organism>
<reference evidence="8" key="1">
    <citation type="submission" date="2013-11" db="EMBL/GenBank/DDBJ databases">
        <authorList>
            <person name="Hoang H.T."/>
            <person name="Killian M.L."/>
            <person name="Madson D.M."/>
            <person name="Arruda P.H.E."/>
            <person name="Sun D."/>
            <person name="Schwartz K.J."/>
            <person name="Yoon K."/>
        </authorList>
    </citation>
    <scope>NUCLEOTIDE SEQUENCE</scope>
    <source>
        <tissue evidence="8">Hemocytes</tissue>
    </source>
</reference>
<evidence type="ECO:0000256" key="2">
    <source>
        <dbReference type="ARBA" id="ARBA00022525"/>
    </source>
</evidence>
<dbReference type="GO" id="GO:0020037">
    <property type="term" value="F:heme binding"/>
    <property type="evidence" value="ECO:0007669"/>
    <property type="project" value="InterPro"/>
</dbReference>
<dbReference type="PROSITE" id="PS50292">
    <property type="entry name" value="PEROXIDASE_3"/>
    <property type="match status" value="1"/>
</dbReference>
<evidence type="ECO:0000256" key="5">
    <source>
        <dbReference type="ARBA" id="ARBA00023180"/>
    </source>
</evidence>
<dbReference type="PRINTS" id="PR00457">
    <property type="entry name" value="ANPEROXIDASE"/>
</dbReference>
<feature type="binding site" description="axial binding residue" evidence="6">
    <location>
        <position position="556"/>
    </location>
    <ligand>
        <name>heme b</name>
        <dbReference type="ChEBI" id="CHEBI:60344"/>
    </ligand>
    <ligandPart>
        <name>Fe</name>
        <dbReference type="ChEBI" id="CHEBI:18248"/>
    </ligandPart>
</feature>
<dbReference type="CDD" id="cd09823">
    <property type="entry name" value="peroxinectin_like"/>
    <property type="match status" value="1"/>
</dbReference>
<dbReference type="SUPFAM" id="SSF48113">
    <property type="entry name" value="Heme-dependent peroxidases"/>
    <property type="match status" value="1"/>
</dbReference>
<evidence type="ECO:0000256" key="6">
    <source>
        <dbReference type="PIRSR" id="PIRSR619791-2"/>
    </source>
</evidence>
<dbReference type="EMBL" id="KF911078">
    <property type="protein sequence ID" value="AIU96362.1"/>
    <property type="molecule type" value="mRNA"/>
</dbReference>
<dbReference type="GO" id="GO:0006979">
    <property type="term" value="P:response to oxidative stress"/>
    <property type="evidence" value="ECO:0007669"/>
    <property type="project" value="InterPro"/>
</dbReference>
<feature type="chain" id="PRO_5012724397" evidence="7">
    <location>
        <begin position="21"/>
        <end position="801"/>
    </location>
</feature>
<evidence type="ECO:0000256" key="1">
    <source>
        <dbReference type="ARBA" id="ARBA00004613"/>
    </source>
</evidence>
<evidence type="ECO:0000256" key="7">
    <source>
        <dbReference type="SAM" id="SignalP"/>
    </source>
</evidence>